<dbReference type="EMBL" id="JAIWYP010000001">
    <property type="protein sequence ID" value="KAH3895351.1"/>
    <property type="molecule type" value="Genomic_DNA"/>
</dbReference>
<keyword evidence="2" id="KW-1185">Reference proteome</keyword>
<evidence type="ECO:0000313" key="2">
    <source>
        <dbReference type="Proteomes" id="UP000828390"/>
    </source>
</evidence>
<sequence>MSFLGSVGHLMQATGLQDALENCLSIKRGRSYDERKGGVEGCAWASVGLFGARYDASDIYGIPLPIENNQTSVEKVSESVDVAQEDLPGYRSEAIDTQSDLKELETISVLYDKSINKEIAPASLKENEVFKMSK</sequence>
<comment type="caution">
    <text evidence="1">The sequence shown here is derived from an EMBL/GenBank/DDBJ whole genome shotgun (WGS) entry which is preliminary data.</text>
</comment>
<organism evidence="1 2">
    <name type="scientific">Dreissena polymorpha</name>
    <name type="common">Zebra mussel</name>
    <name type="synonym">Mytilus polymorpha</name>
    <dbReference type="NCBI Taxonomy" id="45954"/>
    <lineage>
        <taxon>Eukaryota</taxon>
        <taxon>Metazoa</taxon>
        <taxon>Spiralia</taxon>
        <taxon>Lophotrochozoa</taxon>
        <taxon>Mollusca</taxon>
        <taxon>Bivalvia</taxon>
        <taxon>Autobranchia</taxon>
        <taxon>Heteroconchia</taxon>
        <taxon>Euheterodonta</taxon>
        <taxon>Imparidentia</taxon>
        <taxon>Neoheterodontei</taxon>
        <taxon>Myida</taxon>
        <taxon>Dreissenoidea</taxon>
        <taxon>Dreissenidae</taxon>
        <taxon>Dreissena</taxon>
    </lineage>
</organism>
<reference evidence="1" key="2">
    <citation type="submission" date="2020-11" db="EMBL/GenBank/DDBJ databases">
        <authorList>
            <person name="McCartney M.A."/>
            <person name="Auch B."/>
            <person name="Kono T."/>
            <person name="Mallez S."/>
            <person name="Becker A."/>
            <person name="Gohl D.M."/>
            <person name="Silverstein K.A.T."/>
            <person name="Koren S."/>
            <person name="Bechman K.B."/>
            <person name="Herman A."/>
            <person name="Abrahante J.E."/>
            <person name="Garbe J."/>
        </authorList>
    </citation>
    <scope>NUCLEOTIDE SEQUENCE</scope>
    <source>
        <strain evidence="1">Duluth1</strain>
        <tissue evidence="1">Whole animal</tissue>
    </source>
</reference>
<dbReference type="AlphaFoldDB" id="A0A9D4S898"/>
<proteinExistence type="predicted"/>
<dbReference type="Proteomes" id="UP000828390">
    <property type="component" value="Unassembled WGS sequence"/>
</dbReference>
<reference evidence="1" key="1">
    <citation type="journal article" date="2019" name="bioRxiv">
        <title>The Genome of the Zebra Mussel, Dreissena polymorpha: A Resource for Invasive Species Research.</title>
        <authorList>
            <person name="McCartney M.A."/>
            <person name="Auch B."/>
            <person name="Kono T."/>
            <person name="Mallez S."/>
            <person name="Zhang Y."/>
            <person name="Obille A."/>
            <person name="Becker A."/>
            <person name="Abrahante J.E."/>
            <person name="Garbe J."/>
            <person name="Badalamenti J.P."/>
            <person name="Herman A."/>
            <person name="Mangelson H."/>
            <person name="Liachko I."/>
            <person name="Sullivan S."/>
            <person name="Sone E.D."/>
            <person name="Koren S."/>
            <person name="Silverstein K.A.T."/>
            <person name="Beckman K.B."/>
            <person name="Gohl D.M."/>
        </authorList>
    </citation>
    <scope>NUCLEOTIDE SEQUENCE</scope>
    <source>
        <strain evidence="1">Duluth1</strain>
        <tissue evidence="1">Whole animal</tissue>
    </source>
</reference>
<protein>
    <submittedName>
        <fullName evidence="1">Uncharacterized protein</fullName>
    </submittedName>
</protein>
<evidence type="ECO:0000313" key="1">
    <source>
        <dbReference type="EMBL" id="KAH3895351.1"/>
    </source>
</evidence>
<gene>
    <name evidence="1" type="ORF">DPMN_019513</name>
</gene>
<name>A0A9D4S898_DREPO</name>
<accession>A0A9D4S898</accession>